<reference evidence="2" key="1">
    <citation type="submission" date="2023-01" db="EMBL/GenBank/DDBJ databases">
        <title>Genome assembly of the deep-sea coral Lophelia pertusa.</title>
        <authorList>
            <person name="Herrera S."/>
            <person name="Cordes E."/>
        </authorList>
    </citation>
    <scope>NUCLEOTIDE SEQUENCE</scope>
    <source>
        <strain evidence="2">USNM1676648</strain>
        <tissue evidence="2">Polyp</tissue>
    </source>
</reference>
<dbReference type="AlphaFoldDB" id="A0A9W9YZJ9"/>
<dbReference type="PANTHER" id="PTHR19863">
    <property type="entry name" value="NEMITIN (NEURONAL ENRICHED MAP INTERACTING PROTEIN) HOMOLOG"/>
    <property type="match status" value="1"/>
</dbReference>
<feature type="compositionally biased region" description="Basic and acidic residues" evidence="1">
    <location>
        <begin position="267"/>
        <end position="282"/>
    </location>
</feature>
<comment type="caution">
    <text evidence="2">The sequence shown here is derived from an EMBL/GenBank/DDBJ whole genome shotgun (WGS) entry which is preliminary data.</text>
</comment>
<dbReference type="OrthoDB" id="7196027at2759"/>
<feature type="compositionally biased region" description="Polar residues" evidence="1">
    <location>
        <begin position="68"/>
        <end position="82"/>
    </location>
</feature>
<name>A0A9W9YZJ9_9CNID</name>
<dbReference type="Proteomes" id="UP001163046">
    <property type="component" value="Unassembled WGS sequence"/>
</dbReference>
<organism evidence="2 3">
    <name type="scientific">Desmophyllum pertusum</name>
    <dbReference type="NCBI Taxonomy" id="174260"/>
    <lineage>
        <taxon>Eukaryota</taxon>
        <taxon>Metazoa</taxon>
        <taxon>Cnidaria</taxon>
        <taxon>Anthozoa</taxon>
        <taxon>Hexacorallia</taxon>
        <taxon>Scleractinia</taxon>
        <taxon>Caryophylliina</taxon>
        <taxon>Caryophylliidae</taxon>
        <taxon>Desmophyllum</taxon>
    </lineage>
</organism>
<protein>
    <submittedName>
        <fullName evidence="2">WD repeat-containing protein 47</fullName>
    </submittedName>
</protein>
<dbReference type="PANTHER" id="PTHR19863:SF11">
    <property type="entry name" value="WD REPEAT-CONTAINING PROTEIN 47-LIKE PROTEIN"/>
    <property type="match status" value="1"/>
</dbReference>
<dbReference type="InterPro" id="IPR011047">
    <property type="entry name" value="Quinoprotein_ADH-like_sf"/>
</dbReference>
<proteinExistence type="predicted"/>
<feature type="compositionally biased region" description="Polar residues" evidence="1">
    <location>
        <begin position="232"/>
        <end position="256"/>
    </location>
</feature>
<dbReference type="InterPro" id="IPR040067">
    <property type="entry name" value="WDR47"/>
</dbReference>
<gene>
    <name evidence="2" type="primary">WDR47_2</name>
    <name evidence="2" type="ORF">OS493_019720</name>
</gene>
<dbReference type="SUPFAM" id="SSF50998">
    <property type="entry name" value="Quinoprotein alcohol dehydrogenase-like"/>
    <property type="match status" value="1"/>
</dbReference>
<dbReference type="EMBL" id="MU826837">
    <property type="protein sequence ID" value="KAJ7372276.1"/>
    <property type="molecule type" value="Genomic_DNA"/>
</dbReference>
<keyword evidence="3" id="KW-1185">Reference proteome</keyword>
<feature type="region of interest" description="Disordered" evidence="1">
    <location>
        <begin position="68"/>
        <end position="121"/>
    </location>
</feature>
<feature type="region of interest" description="Disordered" evidence="1">
    <location>
        <begin position="133"/>
        <end position="302"/>
    </location>
</feature>
<evidence type="ECO:0000256" key="1">
    <source>
        <dbReference type="SAM" id="MobiDB-lite"/>
    </source>
</evidence>
<evidence type="ECO:0000313" key="3">
    <source>
        <dbReference type="Proteomes" id="UP001163046"/>
    </source>
</evidence>
<dbReference type="InterPro" id="IPR015943">
    <property type="entry name" value="WD40/YVTN_repeat-like_dom_sf"/>
</dbReference>
<dbReference type="Gene3D" id="2.130.10.10">
    <property type="entry name" value="YVTN repeat-like/Quinoprotein amine dehydrogenase"/>
    <property type="match status" value="1"/>
</dbReference>
<evidence type="ECO:0000313" key="2">
    <source>
        <dbReference type="EMBL" id="KAJ7372276.1"/>
    </source>
</evidence>
<sequence length="380" mass="40508">MTSTPAVRTKHKPEDLNLAETKVDSTAYDIIPVTPAEQTFPNTPLANGLAPLSVGHWVALADGSGVLNTSTPKSTKQGLSSTPAPPASPVLSVDGATPHGVPPLVHEKDSRPKVVTKHNLVNDQLKPVLALDAGKDKENSGSQNPQLTVKRGPKVNGARRTLVPQEGTKQKMGAIEENKEMRIPAQGLNGNVPTGGKIRSVTNGNNSPATPRMQPQNQQAAQASQEGARVNGQPSRSGTTFVVDPNTENQPQSSRAASGESYPGETKQPRKEPNNDTQKGRETGPINMTFRKPSANTPPNNTTVTVNHGNHVTLLEKQKDLDLHSSSDVTFYTVATLEDVQAIRAIAFHPSGDLFAIGSNSKTLRVCTAEGLNSQRRIER</sequence>
<feature type="compositionally biased region" description="Low complexity" evidence="1">
    <location>
        <begin position="214"/>
        <end position="228"/>
    </location>
</feature>
<feature type="compositionally biased region" description="Polar residues" evidence="1">
    <location>
        <begin position="200"/>
        <end position="209"/>
    </location>
</feature>
<accession>A0A9W9YZJ9</accession>